<feature type="region of interest" description="Disordered" evidence="1">
    <location>
        <begin position="1380"/>
        <end position="1403"/>
    </location>
</feature>
<feature type="region of interest" description="Disordered" evidence="1">
    <location>
        <begin position="915"/>
        <end position="962"/>
    </location>
</feature>
<dbReference type="Proteomes" id="UP000085678">
    <property type="component" value="Unplaced"/>
</dbReference>
<protein>
    <submittedName>
        <fullName evidence="3">Uncharacterized protein YMR317W-like</fullName>
    </submittedName>
</protein>
<gene>
    <name evidence="3" type="primary">LOC106155802</name>
</gene>
<feature type="compositionally biased region" description="Low complexity" evidence="1">
    <location>
        <begin position="861"/>
        <end position="870"/>
    </location>
</feature>
<feature type="region of interest" description="Disordered" evidence="1">
    <location>
        <begin position="692"/>
        <end position="730"/>
    </location>
</feature>
<dbReference type="InParanoid" id="A0A1S3HJR7"/>
<keyword evidence="2" id="KW-1185">Reference proteome</keyword>
<feature type="region of interest" description="Disordered" evidence="1">
    <location>
        <begin position="1169"/>
        <end position="1199"/>
    </location>
</feature>
<feature type="region of interest" description="Disordered" evidence="1">
    <location>
        <begin position="1264"/>
        <end position="1330"/>
    </location>
</feature>
<dbReference type="OrthoDB" id="3666223at2759"/>
<feature type="compositionally biased region" description="Basic residues" evidence="1">
    <location>
        <begin position="783"/>
        <end position="792"/>
    </location>
</feature>
<name>A0A1S3HJR7_LINAN</name>
<proteinExistence type="predicted"/>
<feature type="compositionally biased region" description="Basic and acidic residues" evidence="1">
    <location>
        <begin position="1271"/>
        <end position="1286"/>
    </location>
</feature>
<feature type="compositionally biased region" description="Basic and acidic residues" evidence="1">
    <location>
        <begin position="1062"/>
        <end position="1075"/>
    </location>
</feature>
<feature type="compositionally biased region" description="Low complexity" evidence="1">
    <location>
        <begin position="383"/>
        <end position="397"/>
    </location>
</feature>
<feature type="compositionally biased region" description="Low complexity" evidence="1">
    <location>
        <begin position="506"/>
        <end position="526"/>
    </location>
</feature>
<dbReference type="GeneID" id="106155802"/>
<feature type="region of interest" description="Disordered" evidence="1">
    <location>
        <begin position="599"/>
        <end position="680"/>
    </location>
</feature>
<feature type="region of interest" description="Disordered" evidence="1">
    <location>
        <begin position="477"/>
        <end position="585"/>
    </location>
</feature>
<feature type="compositionally biased region" description="Low complexity" evidence="1">
    <location>
        <begin position="67"/>
        <end position="85"/>
    </location>
</feature>
<evidence type="ECO:0000313" key="3">
    <source>
        <dbReference type="RefSeq" id="XP_013386262.2"/>
    </source>
</evidence>
<feature type="compositionally biased region" description="Polar residues" evidence="1">
    <location>
        <begin position="573"/>
        <end position="584"/>
    </location>
</feature>
<accession>A0A1S3HJR7</accession>
<sequence length="1441" mass="159167">MELSKAARGPRGCTSSIRYPHVGTTSHTQSVSQITMHHTGTLAAAQGLSQIQRARMSAPLPQYNRSPQRARTQQTTQQNTAPQNQMVVQERSYPEVTHVPNSRADLVGEPRVHTQPAQPHHRFNQYSDIMAKNITQTTEKYQFPLRTVTNATTAELVGQPRVKQSLPDYKLGQVPDSTARHETTGKLSEYSADTTHVLASRAVFAYHKAAMHYAKSKMAAGTLQQHSSASIEITSGHSVDAVKSGHLNDTSTSHFGISRENMPSLGNQKQANSNNTNCTGRTTGQPAFGHQRSTVTALPDNNANMRVQNDDTYQAESTKADNTRPLSKNDGVPRQHSLKEDFIRAIKKYEVFNVNPLDVMKLRNASESAHSGSIVNGTPWTPANKTEAADAATNAAEGPTSDSIRTRSKKQRSDNQVLVPVSQTSGAKVVQGAVVSNHFSTNESCSRHENIATPTSIAFLPFQITHPITANVSRATHSYTSTHRNTERQNLSLSIDPSGQSLSGRSATATSAETSAASSVTSSTSSKVTQSVLRDTSSTSVTPLSSVPNLSAFMPTGQGNKSPPSPVRDSHQDGPQTVVPSTRPASMLQAIEQSARAVTYRDYKKPTPVTSKIVNNKGSNKPGSSNRPNTRCRAPAPSGECNATDEDELIKYRSSLRMPPQLLRTKMAPNPVRSNTAGVDNSIKPYISVTKASVSPAKSDPGNSGRYADSNTKKETGNPIKSEPIKGELCNKETMLSERCGNDAGKDSVQSDVSKMTCIKGEPTTETQESHSPKGSAIQTKSPNRKGNRKPGNRKDTKVQPKRRPKGEKAKCKAELLQTTIDTREFSEKFVKTFGRKHSQGLFETLSKSLNVSSALNDNTSNAQSNQSASGKDVAKVSPGSRTEKSPSPTDNSKKDDILTNEEIKNIWCRMKMEKQQEKEVGDTSSVLTNEPPKSVTISPERDDKPESINAKRNSPKTMKFTTKKFSMNLKKLSPLMRKASQALMQEMQRRGHLTRMNGSSGAASGKKSPRLSPKRPSTPIKSKSLRAESPFNSSPRESPVKMEIEENELEKRNTIEQTAQEETKPVPKKEKEATRPILQRRGRQLLRNQDFDSESGSRDTSLESRDTSLDSQGRPSSRTRRTRMLEEIANTDGFVAERRGRKIEDLFAHPSELDREARWLQRAMMKFTEMETKPDGDDLTASRRRRNPNASALTKAAQLRRRACRFTNKSGLTPQKFSDFSPEILPTRTRGTGLERIRRRSYNKNAAYEAELSREEERLELKRANRQAKRNREQEQSKEKEKLETSTEMSVDEGDESQVDADDISPVRGRRKKRGGKQSTGSRGSKRTKKVEVKIDYAGCEDADTDEYYYEDNYAYEGVSEDLPSHLHDELNDMIDDGTTQSEEQFDKPAETNDSCAQDRRTPPLLKKLTCSKTSGETVLHRAARMGYESIAKHVPAVLQ</sequence>
<feature type="compositionally biased region" description="Basic and acidic residues" evidence="1">
    <location>
        <begin position="1386"/>
        <end position="1403"/>
    </location>
</feature>
<feature type="region of interest" description="Disordered" evidence="1">
    <location>
        <begin position="263"/>
        <end position="333"/>
    </location>
</feature>
<feature type="compositionally biased region" description="Basic and acidic residues" evidence="1">
    <location>
        <begin position="1039"/>
        <end position="1055"/>
    </location>
</feature>
<dbReference type="RefSeq" id="XP_013386262.2">
    <property type="nucleotide sequence ID" value="XM_013530808.2"/>
</dbReference>
<feature type="compositionally biased region" description="Acidic residues" evidence="1">
    <location>
        <begin position="1291"/>
        <end position="1304"/>
    </location>
</feature>
<dbReference type="KEGG" id="lak:106155802"/>
<feature type="compositionally biased region" description="Low complexity" evidence="1">
    <location>
        <begin position="536"/>
        <end position="548"/>
    </location>
</feature>
<feature type="compositionally biased region" description="Polar residues" evidence="1">
    <location>
        <begin position="367"/>
        <end position="381"/>
    </location>
</feature>
<feature type="compositionally biased region" description="Basic and acidic residues" evidence="1">
    <location>
        <begin position="1096"/>
        <end position="1109"/>
    </location>
</feature>
<feature type="compositionally biased region" description="Low complexity" evidence="1">
    <location>
        <begin position="615"/>
        <end position="626"/>
    </location>
</feature>
<feature type="region of interest" description="Disordered" evidence="1">
    <location>
        <begin position="857"/>
        <end position="899"/>
    </location>
</feature>
<feature type="region of interest" description="Disordered" evidence="1">
    <location>
        <begin position="986"/>
        <end position="1127"/>
    </location>
</feature>
<reference evidence="3" key="1">
    <citation type="submission" date="2025-08" db="UniProtKB">
        <authorList>
            <consortium name="RefSeq"/>
        </authorList>
    </citation>
    <scope>IDENTIFICATION</scope>
    <source>
        <tissue evidence="3">Gonads</tissue>
    </source>
</reference>
<evidence type="ECO:0000313" key="2">
    <source>
        <dbReference type="Proteomes" id="UP000085678"/>
    </source>
</evidence>
<feature type="compositionally biased region" description="Polar residues" evidence="1">
    <location>
        <begin position="264"/>
        <end position="317"/>
    </location>
</feature>
<feature type="region of interest" description="Disordered" evidence="1">
    <location>
        <begin position="60"/>
        <end position="86"/>
    </location>
</feature>
<organism evidence="2 3">
    <name type="scientific">Lingula anatina</name>
    <name type="common">Brachiopod</name>
    <name type="synonym">Lingula unguis</name>
    <dbReference type="NCBI Taxonomy" id="7574"/>
    <lineage>
        <taxon>Eukaryota</taxon>
        <taxon>Metazoa</taxon>
        <taxon>Spiralia</taxon>
        <taxon>Lophotrochozoa</taxon>
        <taxon>Brachiopoda</taxon>
        <taxon>Linguliformea</taxon>
        <taxon>Lingulata</taxon>
        <taxon>Lingulida</taxon>
        <taxon>Linguloidea</taxon>
        <taxon>Lingulidae</taxon>
        <taxon>Lingula</taxon>
    </lineage>
</organism>
<feature type="region of interest" description="Disordered" evidence="1">
    <location>
        <begin position="1"/>
        <end position="33"/>
    </location>
</feature>
<feature type="region of interest" description="Disordered" evidence="1">
    <location>
        <begin position="1216"/>
        <end position="1239"/>
    </location>
</feature>
<feature type="compositionally biased region" description="Polar residues" evidence="1">
    <location>
        <begin position="477"/>
        <end position="505"/>
    </location>
</feature>
<feature type="region of interest" description="Disordered" evidence="1">
    <location>
        <begin position="367"/>
        <end position="417"/>
    </location>
</feature>
<feature type="compositionally biased region" description="Polar residues" evidence="1">
    <location>
        <begin position="13"/>
        <end position="33"/>
    </location>
</feature>
<feature type="region of interest" description="Disordered" evidence="1">
    <location>
        <begin position="762"/>
        <end position="813"/>
    </location>
</feature>
<evidence type="ECO:0000256" key="1">
    <source>
        <dbReference type="SAM" id="MobiDB-lite"/>
    </source>
</evidence>